<dbReference type="InterPro" id="IPR005844">
    <property type="entry name" value="A-D-PHexomutase_a/b/a-I"/>
</dbReference>
<evidence type="ECO:0000259" key="8">
    <source>
        <dbReference type="Pfam" id="PF02879"/>
    </source>
</evidence>
<accession>A0A6P8X6P2</accession>
<evidence type="ECO:0000259" key="9">
    <source>
        <dbReference type="Pfam" id="PF02880"/>
    </source>
</evidence>
<sequence>MYATKAPAISPAELISSLTLSDDKELDDQIKNWIMWDKNAATLQQVVDAVKEQDWEALRTRLCRYNYFGTAGLRSGMRAGFDSINDLVTIQVGQGLSEYLQEVYPNVAKREAQGVVIGHDGRYNGKRFSQLLAAVFLNSNFRVYLFNRMTPSPMISFAVTHLRCLAGIAVTGSHNPKSDNGFKIYWSNGAPILTPHDKNIIAAMMKRLEPLPSSWDLSILDDHALLIDPFREVYPAYYEAMKQLIPPEYVETNECSQLRFVYTALHGVGFQYVREAFYQARLKPLIPVMQQKDPDPDFPTISSPDPIDGKDSLALALKKANDEHCTIILANDPDADRLAVAELNPKGRWKLFNGNELGALLGWWALESYKMRTSKPNVYNCVMVSTTISSKILAAMARAEGFTHVETLVGFKWMANKAIELQGLGRTVLFAFEQPIGYMFSTMVPDKDGINAACQVATMASHLRTTRSVTLIEKLREIYDTYGFHATISNGLTYDSHTKMTNMFNKLRSYDDNLPGTYPKCILNGEFEVKYVRDLTTGLDTSQSDKKTRLPHTPNKQSITFTFNNGMWIAFRDSGSQPKVRYYSELFGLPEEKDWDEISDTLRRMTDAVIAEFIRPSDYGMY</sequence>
<organism evidence="10 11">
    <name type="scientific">Drosophila albomicans</name>
    <name type="common">Fruit fly</name>
    <dbReference type="NCBI Taxonomy" id="7291"/>
    <lineage>
        <taxon>Eukaryota</taxon>
        <taxon>Metazoa</taxon>
        <taxon>Ecdysozoa</taxon>
        <taxon>Arthropoda</taxon>
        <taxon>Hexapoda</taxon>
        <taxon>Insecta</taxon>
        <taxon>Pterygota</taxon>
        <taxon>Neoptera</taxon>
        <taxon>Endopterygota</taxon>
        <taxon>Diptera</taxon>
        <taxon>Brachycera</taxon>
        <taxon>Muscomorpha</taxon>
        <taxon>Ephydroidea</taxon>
        <taxon>Drosophilidae</taxon>
        <taxon>Drosophila</taxon>
    </lineage>
</organism>
<evidence type="ECO:0000256" key="4">
    <source>
        <dbReference type="ARBA" id="ARBA00022723"/>
    </source>
</evidence>
<evidence type="ECO:0000256" key="1">
    <source>
        <dbReference type="ARBA" id="ARBA00001946"/>
    </source>
</evidence>
<dbReference type="PROSITE" id="PS00710">
    <property type="entry name" value="PGM_PMM"/>
    <property type="match status" value="1"/>
</dbReference>
<dbReference type="GO" id="GO:0006166">
    <property type="term" value="P:purine ribonucleoside salvage"/>
    <property type="evidence" value="ECO:0007669"/>
    <property type="project" value="TreeGrafter"/>
</dbReference>
<evidence type="ECO:0000256" key="5">
    <source>
        <dbReference type="ARBA" id="ARBA00022842"/>
    </source>
</evidence>
<keyword evidence="4" id="KW-0479">Metal-binding</keyword>
<dbReference type="Proteomes" id="UP000515160">
    <property type="component" value="Chromosome 3"/>
</dbReference>
<dbReference type="InterPro" id="IPR016066">
    <property type="entry name" value="A-D-PHexomutase_CS"/>
</dbReference>
<evidence type="ECO:0000256" key="6">
    <source>
        <dbReference type="ARBA" id="ARBA00023235"/>
    </source>
</evidence>
<dbReference type="CDD" id="cd05799">
    <property type="entry name" value="PGM2"/>
    <property type="match status" value="1"/>
</dbReference>
<keyword evidence="10" id="KW-1185">Reference proteome</keyword>
<feature type="domain" description="Alpha-D-phosphohexomutase alpha/beta/alpha" evidence="9">
    <location>
        <begin position="353"/>
        <end position="466"/>
    </location>
</feature>
<evidence type="ECO:0000313" key="10">
    <source>
        <dbReference type="Proteomes" id="UP000515160"/>
    </source>
</evidence>
<dbReference type="InterPro" id="IPR005846">
    <property type="entry name" value="A-D-PHexomutase_a/b/a-III"/>
</dbReference>
<feature type="domain" description="Alpha-D-phosphohexomutase alpha/beta/alpha" evidence="7">
    <location>
        <begin position="67"/>
        <end position="206"/>
    </location>
</feature>
<comment type="similarity">
    <text evidence="2">Belongs to the phosphohexose mutase family.</text>
</comment>
<keyword evidence="5" id="KW-0460">Magnesium</keyword>
<dbReference type="PANTHER" id="PTHR45745">
    <property type="entry name" value="PHOSPHOMANNOMUTASE 45A"/>
    <property type="match status" value="1"/>
</dbReference>
<dbReference type="GO" id="GO:0005634">
    <property type="term" value="C:nucleus"/>
    <property type="evidence" value="ECO:0007669"/>
    <property type="project" value="TreeGrafter"/>
</dbReference>
<dbReference type="OrthoDB" id="8300170at2759"/>
<dbReference type="GO" id="GO:0008973">
    <property type="term" value="F:phosphopentomutase activity"/>
    <property type="evidence" value="ECO:0007669"/>
    <property type="project" value="TreeGrafter"/>
</dbReference>
<proteinExistence type="inferred from homology"/>
<reference evidence="11" key="1">
    <citation type="submission" date="2025-08" db="UniProtKB">
        <authorList>
            <consortium name="RefSeq"/>
        </authorList>
    </citation>
    <scope>IDENTIFICATION</scope>
    <source>
        <strain evidence="11">15112-1751.03</strain>
        <tissue evidence="11">Whole Adult</tissue>
    </source>
</reference>
<dbReference type="InterPro" id="IPR036900">
    <property type="entry name" value="A-D-PHexomutase_C_sf"/>
</dbReference>
<dbReference type="GeneID" id="117570871"/>
<dbReference type="PANTHER" id="PTHR45745:SF1">
    <property type="entry name" value="PHOSPHOGLUCOMUTASE 2B-RELATED"/>
    <property type="match status" value="1"/>
</dbReference>
<dbReference type="RefSeq" id="XP_034108654.1">
    <property type="nucleotide sequence ID" value="XM_034252763.2"/>
</dbReference>
<dbReference type="InterPro" id="IPR016055">
    <property type="entry name" value="A-D-PHexomutase_a/b/a-I/II/III"/>
</dbReference>
<evidence type="ECO:0000256" key="3">
    <source>
        <dbReference type="ARBA" id="ARBA00022553"/>
    </source>
</evidence>
<keyword evidence="3" id="KW-0597">Phosphoprotein</keyword>
<dbReference type="Pfam" id="PF02878">
    <property type="entry name" value="PGM_PMM_I"/>
    <property type="match status" value="1"/>
</dbReference>
<protein>
    <submittedName>
        <fullName evidence="11">Glucose 1,6-bisphosphate synthase</fullName>
    </submittedName>
</protein>
<dbReference type="SUPFAM" id="SSF55957">
    <property type="entry name" value="Phosphoglucomutase, C-terminal domain"/>
    <property type="match status" value="1"/>
</dbReference>
<dbReference type="GO" id="GO:0005975">
    <property type="term" value="P:carbohydrate metabolic process"/>
    <property type="evidence" value="ECO:0007669"/>
    <property type="project" value="InterPro"/>
</dbReference>
<evidence type="ECO:0000259" key="7">
    <source>
        <dbReference type="Pfam" id="PF02878"/>
    </source>
</evidence>
<feature type="domain" description="Alpha-D-phosphohexomutase alpha/beta/alpha" evidence="8">
    <location>
        <begin position="236"/>
        <end position="342"/>
    </location>
</feature>
<dbReference type="SUPFAM" id="SSF53738">
    <property type="entry name" value="Phosphoglucomutase, first 3 domains"/>
    <property type="match status" value="3"/>
</dbReference>
<evidence type="ECO:0000313" key="11">
    <source>
        <dbReference type="RefSeq" id="XP_034108654.1"/>
    </source>
</evidence>
<dbReference type="Gene3D" id="3.40.120.10">
    <property type="entry name" value="Alpha-D-Glucose-1,6-Bisphosphate, subunit A, domain 3"/>
    <property type="match status" value="3"/>
</dbReference>
<name>A0A6P8X6P2_DROAB</name>
<gene>
    <name evidence="11" type="primary">LOC117570871</name>
</gene>
<dbReference type="InterPro" id="IPR005845">
    <property type="entry name" value="A-D-PHexomutase_a/b/a-II"/>
</dbReference>
<evidence type="ECO:0000256" key="2">
    <source>
        <dbReference type="ARBA" id="ARBA00010231"/>
    </source>
</evidence>
<dbReference type="Pfam" id="PF02880">
    <property type="entry name" value="PGM_PMM_III"/>
    <property type="match status" value="1"/>
</dbReference>
<dbReference type="AlphaFoldDB" id="A0A6P8X6P2"/>
<comment type="cofactor">
    <cofactor evidence="1">
        <name>Mg(2+)</name>
        <dbReference type="ChEBI" id="CHEBI:18420"/>
    </cofactor>
</comment>
<dbReference type="GO" id="GO:0000287">
    <property type="term" value="F:magnesium ion binding"/>
    <property type="evidence" value="ECO:0007669"/>
    <property type="project" value="InterPro"/>
</dbReference>
<keyword evidence="6" id="KW-0413">Isomerase</keyword>
<dbReference type="Pfam" id="PF02879">
    <property type="entry name" value="PGM_PMM_II"/>
    <property type="match status" value="1"/>
</dbReference>